<evidence type="ECO:0000313" key="1">
    <source>
        <dbReference type="EMBL" id="ADD81054.1"/>
    </source>
</evidence>
<dbReference type="KEGG" id="vg:18559766"/>
<proteinExistence type="predicted"/>
<gene>
    <name evidence="1" type="ORF">Poco6gene056</name>
</gene>
<accession>D4P7S4</accession>
<protein>
    <submittedName>
        <fullName evidence="1">Gp056</fullName>
    </submittedName>
</protein>
<dbReference type="EMBL" id="GU580942">
    <property type="protein sequence ID" value="ADD81054.1"/>
    <property type="molecule type" value="Genomic_DNA"/>
</dbReference>
<dbReference type="GeneID" id="18559766"/>
<evidence type="ECO:0000313" key="2">
    <source>
        <dbReference type="Proteomes" id="UP000001057"/>
    </source>
</evidence>
<dbReference type="Proteomes" id="UP000001057">
    <property type="component" value="Segment"/>
</dbReference>
<organism evidence="1 2">
    <name type="scientific">Rhodococcus phage ReqiPoco6</name>
    <dbReference type="NCBI Taxonomy" id="691964"/>
    <lineage>
        <taxon>Viruses</taxon>
        <taxon>Duplodnaviria</taxon>
        <taxon>Heunggongvirae</taxon>
        <taxon>Uroviricota</taxon>
        <taxon>Caudoviricetes</taxon>
        <taxon>Pepyhexavirus</taxon>
        <taxon>Pepyhexavirus poco6</taxon>
    </lineage>
</organism>
<keyword evidence="2" id="KW-1185">Reference proteome</keyword>
<sequence length="66" mass="7591">MPEREYWMVPLSEIVPKDTWSRLLVTVSGFFTDLLLVDGSYEKIYVITEEVLPTQDDILTKALVDA</sequence>
<reference evidence="1 2" key="1">
    <citation type="journal article" date="2011" name="Appl. Environ. Microbiol.">
        <title>Genomic and functional analyses of Rhodococcus equi phages ReqiPepy6, ReqiPoco6, ReqiPine5, and ReqiDocB7.</title>
        <authorList>
            <person name="Summer E.J."/>
            <person name="Liu M."/>
            <person name="Gill J.J."/>
            <person name="Grant M."/>
            <person name="Chan-Cortes T.N."/>
            <person name="Ferguson L."/>
            <person name="Janes C."/>
            <person name="Lange K."/>
            <person name="Bertoli M."/>
            <person name="Moore C."/>
            <person name="Orchard R.C."/>
            <person name="Cohen N."/>
            <person name="Young R."/>
        </authorList>
    </citation>
    <scope>NUCLEOTIDE SEQUENCE [LARGE SCALE GENOMIC DNA]</scope>
</reference>
<name>D4P7S4_9CAUD</name>
<dbReference type="RefSeq" id="YP_009012637.1">
    <property type="nucleotide sequence ID" value="NC_023694.1"/>
</dbReference>
<dbReference type="OrthoDB" id="37700at10239"/>